<accession>A0A1I7YAV9</accession>
<name>A0A1I7YAV9_9BILA</name>
<protein>
    <submittedName>
        <fullName evidence="2">F-box domain-containing protein</fullName>
    </submittedName>
</protein>
<proteinExistence type="predicted"/>
<keyword evidence="1" id="KW-1185">Reference proteome</keyword>
<evidence type="ECO:0000313" key="2">
    <source>
        <dbReference type="WBParaSite" id="L893_g14247.t1"/>
    </source>
</evidence>
<sequence length="319" mass="35608">MESVPVAFIDGVCHLLEYHGYLRPLTELSSLWSSTAETHYKKRRRFTLYLNVNDDGTQVGMEIRTKALPLLASLACSYLFGNVGSVGPYRSLMELLFSSLHGHVTDLCTWNSGGECVKFIKKQVDLGYTKNIELYGEEGWPQSLKSTFKSFMKSPKFEILDIFETNLNVDLDIVTCLVELFVKGDLPDQTSLVSGNSLLFGTPSFSPEMLRGVHQEFITTHCADGDFHDYLRSPVSDFINWARPGPLMLSAVFFEDGHFSIALYNHELCDCSNVAFGRESWDSVRGTAERSCSFRSAAAKAGNDADSTVELTAAPRHHE</sequence>
<dbReference type="WBParaSite" id="L893_g14247.t1">
    <property type="protein sequence ID" value="L893_g14247.t1"/>
    <property type="gene ID" value="L893_g14247"/>
</dbReference>
<evidence type="ECO:0000313" key="1">
    <source>
        <dbReference type="Proteomes" id="UP000095287"/>
    </source>
</evidence>
<dbReference type="AlphaFoldDB" id="A0A1I7YAV9"/>
<organism evidence="1 2">
    <name type="scientific">Steinernema glaseri</name>
    <dbReference type="NCBI Taxonomy" id="37863"/>
    <lineage>
        <taxon>Eukaryota</taxon>
        <taxon>Metazoa</taxon>
        <taxon>Ecdysozoa</taxon>
        <taxon>Nematoda</taxon>
        <taxon>Chromadorea</taxon>
        <taxon>Rhabditida</taxon>
        <taxon>Tylenchina</taxon>
        <taxon>Panagrolaimomorpha</taxon>
        <taxon>Strongyloidoidea</taxon>
        <taxon>Steinernematidae</taxon>
        <taxon>Steinernema</taxon>
    </lineage>
</organism>
<reference evidence="2" key="1">
    <citation type="submission" date="2016-11" db="UniProtKB">
        <authorList>
            <consortium name="WormBaseParasite"/>
        </authorList>
    </citation>
    <scope>IDENTIFICATION</scope>
</reference>
<dbReference type="Proteomes" id="UP000095287">
    <property type="component" value="Unplaced"/>
</dbReference>